<dbReference type="SUPFAM" id="SSF63829">
    <property type="entry name" value="Calcium-dependent phosphotriesterase"/>
    <property type="match status" value="1"/>
</dbReference>
<feature type="domain" description="SMP-30/Gluconolactonase/LRE-like region" evidence="2">
    <location>
        <begin position="431"/>
        <end position="611"/>
    </location>
</feature>
<evidence type="ECO:0000313" key="4">
    <source>
        <dbReference type="Proteomes" id="UP000799440"/>
    </source>
</evidence>
<keyword evidence="4" id="KW-1185">Reference proteome</keyword>
<feature type="compositionally biased region" description="Pro residues" evidence="1">
    <location>
        <begin position="174"/>
        <end position="184"/>
    </location>
</feature>
<dbReference type="AlphaFoldDB" id="A0A6A6VNB9"/>
<organism evidence="3 4">
    <name type="scientific">Sporormia fimetaria CBS 119925</name>
    <dbReference type="NCBI Taxonomy" id="1340428"/>
    <lineage>
        <taxon>Eukaryota</taxon>
        <taxon>Fungi</taxon>
        <taxon>Dikarya</taxon>
        <taxon>Ascomycota</taxon>
        <taxon>Pezizomycotina</taxon>
        <taxon>Dothideomycetes</taxon>
        <taxon>Pleosporomycetidae</taxon>
        <taxon>Pleosporales</taxon>
        <taxon>Sporormiaceae</taxon>
        <taxon>Sporormia</taxon>
    </lineage>
</organism>
<reference evidence="3" key="1">
    <citation type="journal article" date="2020" name="Stud. Mycol.">
        <title>101 Dothideomycetes genomes: a test case for predicting lifestyles and emergence of pathogens.</title>
        <authorList>
            <person name="Haridas S."/>
            <person name="Albert R."/>
            <person name="Binder M."/>
            <person name="Bloem J."/>
            <person name="Labutti K."/>
            <person name="Salamov A."/>
            <person name="Andreopoulos B."/>
            <person name="Baker S."/>
            <person name="Barry K."/>
            <person name="Bills G."/>
            <person name="Bluhm B."/>
            <person name="Cannon C."/>
            <person name="Castanera R."/>
            <person name="Culley D."/>
            <person name="Daum C."/>
            <person name="Ezra D."/>
            <person name="Gonzalez J."/>
            <person name="Henrissat B."/>
            <person name="Kuo A."/>
            <person name="Liang C."/>
            <person name="Lipzen A."/>
            <person name="Lutzoni F."/>
            <person name="Magnuson J."/>
            <person name="Mondo S."/>
            <person name="Nolan M."/>
            <person name="Ohm R."/>
            <person name="Pangilinan J."/>
            <person name="Park H.-J."/>
            <person name="Ramirez L."/>
            <person name="Alfaro M."/>
            <person name="Sun H."/>
            <person name="Tritt A."/>
            <person name="Yoshinaga Y."/>
            <person name="Zwiers L.-H."/>
            <person name="Turgeon B."/>
            <person name="Goodwin S."/>
            <person name="Spatafora J."/>
            <person name="Crous P."/>
            <person name="Grigoriev I."/>
        </authorList>
    </citation>
    <scope>NUCLEOTIDE SEQUENCE</scope>
    <source>
        <strain evidence="3">CBS 119925</strain>
    </source>
</reference>
<accession>A0A6A6VNB9</accession>
<dbReference type="Gene3D" id="2.120.10.30">
    <property type="entry name" value="TolB, C-terminal domain"/>
    <property type="match status" value="1"/>
</dbReference>
<evidence type="ECO:0000256" key="1">
    <source>
        <dbReference type="SAM" id="MobiDB-lite"/>
    </source>
</evidence>
<feature type="region of interest" description="Disordered" evidence="1">
    <location>
        <begin position="105"/>
        <end position="273"/>
    </location>
</feature>
<dbReference type="InterPro" id="IPR011042">
    <property type="entry name" value="6-blade_b-propeller_TolB-like"/>
</dbReference>
<dbReference type="Proteomes" id="UP000799440">
    <property type="component" value="Unassembled WGS sequence"/>
</dbReference>
<name>A0A6A6VNB9_9PLEO</name>
<feature type="compositionally biased region" description="Low complexity" evidence="1">
    <location>
        <begin position="162"/>
        <end position="173"/>
    </location>
</feature>
<feature type="compositionally biased region" description="Pro residues" evidence="1">
    <location>
        <begin position="149"/>
        <end position="161"/>
    </location>
</feature>
<sequence length="666" mass="72988">MSTSTPRLPVEFIDVQDHHDAVDQLKLLSRGVGFVITIERTKQDKSALKQTRKVFLRCWKSRPYKSTSKGLRQRTTRSTECPWRGCLSRQDGGWRVEVKHPEHNHELDEHAGSPGPAKHVARRQVPKAPLRQLAALSPYPPQGAHGGAQPPPPVPQQPPPATTTTGQQYGQPSFPAPFPPPVPAPAAYNQPPHMYGQPSFAPYSQFPSLPPQPQFPMPAYSSNTPPGSPPRARGPPVVPYTGPVPDGSNPRTRRPRGEQPAPEPSPSAGVPRTYRRAGYAVMSEIKRYEVPLSQRLVFSTRNSFRPEAPSFLIYQPDFNNILGDEADLKIAYEDKFPFAHGAAIYSPQRDAVFVTSAPFVPHGRYEKIVKISRMGRNADGTWIRDGRGKEVHTLAVLISGGTNNGDGLLFCAQGDYRDYGGLVHIEADVPYKMTMLVNNYNGRRFNSISDVIPHSDGSLWFTDAIYGFEQGLRPKPDLPSQVYRFDPVTGDIRVVADGFGRPKSLCFASDEKALYVADTDCLHGDGSVDTTRAATIYAYDIMSRENAKFLINRRVFAMPDTGVPHKIDCDDAGNVYAACGDGLNVWNSSGTLIGKVLIPGGITGLCFGKPGEMFLLNETKFWLLAFSGSVRGAQLARQKLLPEEDSEASVDSMASLFGADGTTHAA</sequence>
<dbReference type="EMBL" id="MU006561">
    <property type="protein sequence ID" value="KAF2752108.1"/>
    <property type="molecule type" value="Genomic_DNA"/>
</dbReference>
<protein>
    <submittedName>
        <fullName evidence="3">Calcium-dependent phosphotriesterase</fullName>
    </submittedName>
</protein>
<gene>
    <name evidence="3" type="ORF">M011DRAFT_463584</name>
</gene>
<dbReference type="PANTHER" id="PTHR47064">
    <property type="entry name" value="PUTATIVE (AFU_ORTHOLOGUE AFUA_1G08990)-RELATED"/>
    <property type="match status" value="1"/>
</dbReference>
<dbReference type="OrthoDB" id="423498at2759"/>
<proteinExistence type="predicted"/>
<dbReference type="InterPro" id="IPR052988">
    <property type="entry name" value="Oryzine_lactonohydrolase"/>
</dbReference>
<evidence type="ECO:0000313" key="3">
    <source>
        <dbReference type="EMBL" id="KAF2752108.1"/>
    </source>
</evidence>
<dbReference type="InterPro" id="IPR013658">
    <property type="entry name" value="SGL"/>
</dbReference>
<dbReference type="Pfam" id="PF08450">
    <property type="entry name" value="SGL"/>
    <property type="match status" value="1"/>
</dbReference>
<dbReference type="PANTHER" id="PTHR47064:SF2">
    <property type="entry name" value="SMP-30_GLUCONOLACTONASE_LRE-LIKE REGION DOMAIN-CONTAINING PROTEIN-RELATED"/>
    <property type="match status" value="1"/>
</dbReference>
<feature type="compositionally biased region" description="Pro residues" evidence="1">
    <location>
        <begin position="226"/>
        <end position="238"/>
    </location>
</feature>
<evidence type="ECO:0000259" key="2">
    <source>
        <dbReference type="Pfam" id="PF08450"/>
    </source>
</evidence>